<dbReference type="GO" id="GO:0045493">
    <property type="term" value="P:xylan catabolic process"/>
    <property type="evidence" value="ECO:0007669"/>
    <property type="project" value="InterPro"/>
</dbReference>
<dbReference type="SUPFAM" id="SSF51445">
    <property type="entry name" value="(Trans)glycosidases"/>
    <property type="match status" value="1"/>
</dbReference>
<feature type="domain" description="Fibronectin type III-like" evidence="4">
    <location>
        <begin position="655"/>
        <end position="723"/>
    </location>
</feature>
<keyword evidence="1" id="KW-0732">Signal</keyword>
<dbReference type="PRINTS" id="PR00133">
    <property type="entry name" value="GLHYDRLASE3"/>
</dbReference>
<dbReference type="EMBL" id="NEDP02005539">
    <property type="protein sequence ID" value="OWF39182.1"/>
    <property type="molecule type" value="Genomic_DNA"/>
</dbReference>
<dbReference type="Gene3D" id="3.20.20.300">
    <property type="entry name" value="Glycoside hydrolase, family 3, N-terminal domain"/>
    <property type="match status" value="1"/>
</dbReference>
<dbReference type="OrthoDB" id="47059at2759"/>
<dbReference type="AlphaFoldDB" id="A0A210PRV1"/>
<dbReference type="FunFam" id="3.40.50.1700:FF:000026">
    <property type="entry name" value="uncharacterized protein LOC100182860 isoform X3"/>
    <property type="match status" value="1"/>
</dbReference>
<dbReference type="InterPro" id="IPR002772">
    <property type="entry name" value="Glyco_hydro_3_C"/>
</dbReference>
<protein>
    <submittedName>
        <fullName evidence="5">Beta-D-xylosidase 2</fullName>
    </submittedName>
</protein>
<dbReference type="PANTHER" id="PTHR42721:SF42">
    <property type="entry name" value="FIBRONECTIN TYPE III-LIKE DOMAIN-CONTAINING PROTEIN"/>
    <property type="match status" value="1"/>
</dbReference>
<accession>A0A210PRV1</accession>
<dbReference type="STRING" id="6573.A0A210PRV1"/>
<evidence type="ECO:0000256" key="2">
    <source>
        <dbReference type="ARBA" id="ARBA00022801"/>
    </source>
</evidence>
<evidence type="ECO:0000259" key="4">
    <source>
        <dbReference type="SMART" id="SM01217"/>
    </source>
</evidence>
<gene>
    <name evidence="5" type="ORF">KP79_PYT07185</name>
</gene>
<dbReference type="InterPro" id="IPR036881">
    <property type="entry name" value="Glyco_hydro_3_C_sf"/>
</dbReference>
<dbReference type="InterPro" id="IPR044993">
    <property type="entry name" value="BXL"/>
</dbReference>
<dbReference type="GO" id="GO:0009044">
    <property type="term" value="F:xylan 1,4-beta-xylosidase activity"/>
    <property type="evidence" value="ECO:0007669"/>
    <property type="project" value="InterPro"/>
</dbReference>
<evidence type="ECO:0000256" key="3">
    <source>
        <dbReference type="ARBA" id="ARBA00023295"/>
    </source>
</evidence>
<dbReference type="InterPro" id="IPR036962">
    <property type="entry name" value="Glyco_hydro_3_N_sf"/>
</dbReference>
<dbReference type="Proteomes" id="UP000242188">
    <property type="component" value="Unassembled WGS sequence"/>
</dbReference>
<dbReference type="GO" id="GO:0046556">
    <property type="term" value="F:alpha-L-arabinofuranosidase activity"/>
    <property type="evidence" value="ECO:0007669"/>
    <property type="project" value="TreeGrafter"/>
</dbReference>
<evidence type="ECO:0000313" key="5">
    <source>
        <dbReference type="EMBL" id="OWF39182.1"/>
    </source>
</evidence>
<dbReference type="GO" id="GO:0031222">
    <property type="term" value="P:arabinan catabolic process"/>
    <property type="evidence" value="ECO:0007669"/>
    <property type="project" value="TreeGrafter"/>
</dbReference>
<dbReference type="PANTHER" id="PTHR42721">
    <property type="entry name" value="SUGAR HYDROLASE-RELATED"/>
    <property type="match status" value="1"/>
</dbReference>
<dbReference type="SUPFAM" id="SSF52279">
    <property type="entry name" value="Beta-D-glucan exohydrolase, C-terminal domain"/>
    <property type="match status" value="1"/>
</dbReference>
<name>A0A210PRV1_MIZYE</name>
<sequence length="748" mass="83673">MSPVGVHDRYVSLRTVVLCLIGATLALSIDYPFRNISLPWDVRVDDLVGRLTLEEIMTQMSKGGSGPKGGPAPPIDRLGVGTYSWNTECLRGDGSSGNATSFPQALGLAATFSTDVIYDVAEATGVEVRAKYNDYRKHQQYGDHKGASCFSPVINIMRHPLWGRNQETYGEDPYLSGVLATHFVNGLQGRNPTYIRVNSGCKHLDVYGGPENIPVSRFSFDAQVSERDWRLTFLPAFRRCVEAGTYSFMCSFNRINGVPACGNKRLLTDILRKEWGFKGYVVSDQAAIENIIDFHHYLNNTVDTVALCVNAGCNLELSTNLAKPIYFSMIEAIKAKKLTEAIVRESVKPLFYTRMRLGEFDPPTYNPYYYLDLSYIQSPEHRMISLKAAMKSFVLLKNTNNLLPFTRIFSTVAVVGPMADNMYQLFGTYSADASRQYTTTPLYGLKRLAKSTNYGQGCRDNKCVNYNATQVKTAVTNAEAVFVCLGTGQELEGEDNDRSSMDLPGKQLKLLQDAVNYSGTAPVILLLFNAGPLNITWAEQSSRVGAILECFFPAQAAGEAIFRVLTNNGENSNPAGRLPFTWPLNANEVPSITNYTMDGRTYRYYKGDPLYPFGFGLSYAEFHYYDAWLSPLIQAGKPVGVRVEVGNNGPHDGDEVIQIYLEWITTKMKMPKLQLVAFQRVFIKARDKFNYTLEINPRDMAVWTGKEFIIEAGKMRIYIGGQQPNQQKRISSNILVREFEIINSKRVV</sequence>
<dbReference type="Pfam" id="PF01915">
    <property type="entry name" value="Glyco_hydro_3_C"/>
    <property type="match status" value="1"/>
</dbReference>
<dbReference type="Pfam" id="PF14310">
    <property type="entry name" value="Fn3-like"/>
    <property type="match status" value="1"/>
</dbReference>
<comment type="caution">
    <text evidence="5">The sequence shown here is derived from an EMBL/GenBank/DDBJ whole genome shotgun (WGS) entry which is preliminary data.</text>
</comment>
<evidence type="ECO:0000313" key="6">
    <source>
        <dbReference type="Proteomes" id="UP000242188"/>
    </source>
</evidence>
<dbReference type="Pfam" id="PF00933">
    <property type="entry name" value="Glyco_hydro_3"/>
    <property type="match status" value="1"/>
</dbReference>
<dbReference type="SMART" id="SM01217">
    <property type="entry name" value="Fn3_like"/>
    <property type="match status" value="1"/>
</dbReference>
<dbReference type="Gene3D" id="2.60.40.10">
    <property type="entry name" value="Immunoglobulins"/>
    <property type="match status" value="1"/>
</dbReference>
<keyword evidence="3" id="KW-0326">Glycosidase</keyword>
<keyword evidence="2" id="KW-0378">Hydrolase</keyword>
<reference evidence="5 6" key="1">
    <citation type="journal article" date="2017" name="Nat. Ecol. Evol.">
        <title>Scallop genome provides insights into evolution of bilaterian karyotype and development.</title>
        <authorList>
            <person name="Wang S."/>
            <person name="Zhang J."/>
            <person name="Jiao W."/>
            <person name="Li J."/>
            <person name="Xun X."/>
            <person name="Sun Y."/>
            <person name="Guo X."/>
            <person name="Huan P."/>
            <person name="Dong B."/>
            <person name="Zhang L."/>
            <person name="Hu X."/>
            <person name="Sun X."/>
            <person name="Wang J."/>
            <person name="Zhao C."/>
            <person name="Wang Y."/>
            <person name="Wang D."/>
            <person name="Huang X."/>
            <person name="Wang R."/>
            <person name="Lv J."/>
            <person name="Li Y."/>
            <person name="Zhang Z."/>
            <person name="Liu B."/>
            <person name="Lu W."/>
            <person name="Hui Y."/>
            <person name="Liang J."/>
            <person name="Zhou Z."/>
            <person name="Hou R."/>
            <person name="Li X."/>
            <person name="Liu Y."/>
            <person name="Li H."/>
            <person name="Ning X."/>
            <person name="Lin Y."/>
            <person name="Zhao L."/>
            <person name="Xing Q."/>
            <person name="Dou J."/>
            <person name="Li Y."/>
            <person name="Mao J."/>
            <person name="Guo H."/>
            <person name="Dou H."/>
            <person name="Li T."/>
            <person name="Mu C."/>
            <person name="Jiang W."/>
            <person name="Fu Q."/>
            <person name="Fu X."/>
            <person name="Miao Y."/>
            <person name="Liu J."/>
            <person name="Yu Q."/>
            <person name="Li R."/>
            <person name="Liao H."/>
            <person name="Li X."/>
            <person name="Kong Y."/>
            <person name="Jiang Z."/>
            <person name="Chourrout D."/>
            <person name="Li R."/>
            <person name="Bao Z."/>
        </authorList>
    </citation>
    <scope>NUCLEOTIDE SEQUENCE [LARGE SCALE GENOMIC DNA]</scope>
    <source>
        <strain evidence="5 6">PY_sf001</strain>
    </source>
</reference>
<dbReference type="Gene3D" id="3.40.50.1700">
    <property type="entry name" value="Glycoside hydrolase family 3 C-terminal domain"/>
    <property type="match status" value="1"/>
</dbReference>
<dbReference type="InterPro" id="IPR026891">
    <property type="entry name" value="Fn3-like"/>
</dbReference>
<dbReference type="InterPro" id="IPR001764">
    <property type="entry name" value="Glyco_hydro_3_N"/>
</dbReference>
<dbReference type="InterPro" id="IPR013783">
    <property type="entry name" value="Ig-like_fold"/>
</dbReference>
<dbReference type="InterPro" id="IPR017853">
    <property type="entry name" value="GH"/>
</dbReference>
<keyword evidence="6" id="KW-1185">Reference proteome</keyword>
<proteinExistence type="predicted"/>
<evidence type="ECO:0000256" key="1">
    <source>
        <dbReference type="ARBA" id="ARBA00022729"/>
    </source>
</evidence>
<organism evidence="5 6">
    <name type="scientific">Mizuhopecten yessoensis</name>
    <name type="common">Japanese scallop</name>
    <name type="synonym">Patinopecten yessoensis</name>
    <dbReference type="NCBI Taxonomy" id="6573"/>
    <lineage>
        <taxon>Eukaryota</taxon>
        <taxon>Metazoa</taxon>
        <taxon>Spiralia</taxon>
        <taxon>Lophotrochozoa</taxon>
        <taxon>Mollusca</taxon>
        <taxon>Bivalvia</taxon>
        <taxon>Autobranchia</taxon>
        <taxon>Pteriomorphia</taxon>
        <taxon>Pectinida</taxon>
        <taxon>Pectinoidea</taxon>
        <taxon>Pectinidae</taxon>
        <taxon>Mizuhopecten</taxon>
    </lineage>
</organism>